<dbReference type="InterPro" id="IPR052554">
    <property type="entry name" value="2-oxoglutarate_synth_KorC"/>
</dbReference>
<evidence type="ECO:0000256" key="1">
    <source>
        <dbReference type="ARBA" id="ARBA00023002"/>
    </source>
</evidence>
<dbReference type="SUPFAM" id="SSF53323">
    <property type="entry name" value="Pyruvate-ferredoxin oxidoreductase, PFOR, domain III"/>
    <property type="match status" value="1"/>
</dbReference>
<protein>
    <submittedName>
        <fullName evidence="3">Pyruvate ferredoxin oxidoreductase</fullName>
    </submittedName>
</protein>
<dbReference type="Pfam" id="PF01558">
    <property type="entry name" value="POR"/>
    <property type="match status" value="1"/>
</dbReference>
<dbReference type="PANTHER" id="PTHR42730">
    <property type="entry name" value="2-OXOGLUTARATE SYNTHASE SUBUNIT KORC"/>
    <property type="match status" value="1"/>
</dbReference>
<dbReference type="Proteomes" id="UP000236434">
    <property type="component" value="Unassembled WGS sequence"/>
</dbReference>
<keyword evidence="3" id="KW-0670">Pyruvate</keyword>
<reference evidence="3 4" key="1">
    <citation type="submission" date="2013-12" db="EMBL/GenBank/DDBJ databases">
        <title>Comparative genomics of Petrotoga isolates.</title>
        <authorList>
            <person name="Nesbo C.L."/>
            <person name="Charchuk R."/>
            <person name="Chow K."/>
        </authorList>
    </citation>
    <scope>NUCLEOTIDE SEQUENCE [LARGE SCALE GENOMIC DNA]</scope>
    <source>
        <strain evidence="3 4">DSM 13574</strain>
    </source>
</reference>
<gene>
    <name evidence="3" type="ORF">X929_09440</name>
</gene>
<evidence type="ECO:0000313" key="3">
    <source>
        <dbReference type="EMBL" id="PNR95060.1"/>
    </source>
</evidence>
<comment type="caution">
    <text evidence="3">The sequence shown here is derived from an EMBL/GenBank/DDBJ whole genome shotgun (WGS) entry which is preliminary data.</text>
</comment>
<keyword evidence="1" id="KW-0560">Oxidoreductase</keyword>
<dbReference type="OrthoDB" id="9789125at2"/>
<dbReference type="InterPro" id="IPR002869">
    <property type="entry name" value="Pyrv_flavodox_OxRed_cen"/>
</dbReference>
<dbReference type="Gene3D" id="3.40.920.10">
    <property type="entry name" value="Pyruvate-ferredoxin oxidoreductase, PFOR, domain III"/>
    <property type="match status" value="1"/>
</dbReference>
<name>A0A2K1NWZ2_9BACT</name>
<dbReference type="EMBL" id="AZRL01000022">
    <property type="protein sequence ID" value="PNR95060.1"/>
    <property type="molecule type" value="Genomic_DNA"/>
</dbReference>
<organism evidence="3 4">
    <name type="scientific">Petrotoga olearia DSM 13574</name>
    <dbReference type="NCBI Taxonomy" id="1122955"/>
    <lineage>
        <taxon>Bacteria</taxon>
        <taxon>Thermotogati</taxon>
        <taxon>Thermotogota</taxon>
        <taxon>Thermotogae</taxon>
        <taxon>Petrotogales</taxon>
        <taxon>Petrotogaceae</taxon>
        <taxon>Petrotoga</taxon>
    </lineage>
</organism>
<dbReference type="RefSeq" id="WP_103067722.1">
    <property type="nucleotide sequence ID" value="NZ_AZRL01000022.1"/>
</dbReference>
<proteinExistence type="predicted"/>
<evidence type="ECO:0000259" key="2">
    <source>
        <dbReference type="Pfam" id="PF01558"/>
    </source>
</evidence>
<sequence length="203" mass="22856">MSSSIGTPNSVRFSGEAGQGNILMGIIFAKALVKEGFWVVQSQHYGAQVRGGLSYCDVLFDQEPIDYPEAKNFDILYLMHNVGLNHIGNLKRNGILFYDEKFVENIPQYVERITKKIIKVSASQIAIEEFSNKNVANMIGLGVLCSVTQIVSLERLIEEVKSNVSKNYLEIDEKAIKIGYDLCKKKYPLESTKMYKKLGKGYE</sequence>
<dbReference type="AlphaFoldDB" id="A0A2K1NWZ2"/>
<feature type="domain" description="Pyruvate/ketoisovalerate oxidoreductase catalytic" evidence="2">
    <location>
        <begin position="17"/>
        <end position="180"/>
    </location>
</feature>
<evidence type="ECO:0000313" key="4">
    <source>
        <dbReference type="Proteomes" id="UP000236434"/>
    </source>
</evidence>
<dbReference type="PANTHER" id="PTHR42730:SF1">
    <property type="entry name" value="2-OXOGLUTARATE SYNTHASE SUBUNIT KORC"/>
    <property type="match status" value="1"/>
</dbReference>
<dbReference type="InterPro" id="IPR019752">
    <property type="entry name" value="Pyrv/ketoisovalerate_OxRed_cat"/>
</dbReference>
<dbReference type="GO" id="GO:0016903">
    <property type="term" value="F:oxidoreductase activity, acting on the aldehyde or oxo group of donors"/>
    <property type="evidence" value="ECO:0007669"/>
    <property type="project" value="InterPro"/>
</dbReference>
<accession>A0A2K1NWZ2</accession>